<dbReference type="Proteomes" id="UP000095281">
    <property type="component" value="Unplaced"/>
</dbReference>
<evidence type="ECO:0000313" key="2">
    <source>
        <dbReference type="Proteomes" id="UP000095281"/>
    </source>
</evidence>
<accession>A0A1I8B0M9</accession>
<reference evidence="3" key="1">
    <citation type="submission" date="2016-11" db="UniProtKB">
        <authorList>
            <consortium name="WormBaseParasite"/>
        </authorList>
    </citation>
    <scope>IDENTIFICATION</scope>
</reference>
<evidence type="ECO:0000256" key="1">
    <source>
        <dbReference type="SAM" id="MobiDB-lite"/>
    </source>
</evidence>
<name>A0A1I8B0M9_MELHA</name>
<feature type="compositionally biased region" description="Polar residues" evidence="1">
    <location>
        <begin position="28"/>
        <end position="37"/>
    </location>
</feature>
<proteinExistence type="predicted"/>
<feature type="region of interest" description="Disordered" evidence="1">
    <location>
        <begin position="26"/>
        <end position="64"/>
    </location>
</feature>
<organism evidence="2 3">
    <name type="scientific">Meloidogyne hapla</name>
    <name type="common">Root-knot nematode worm</name>
    <dbReference type="NCBI Taxonomy" id="6305"/>
    <lineage>
        <taxon>Eukaryota</taxon>
        <taxon>Metazoa</taxon>
        <taxon>Ecdysozoa</taxon>
        <taxon>Nematoda</taxon>
        <taxon>Chromadorea</taxon>
        <taxon>Rhabditida</taxon>
        <taxon>Tylenchina</taxon>
        <taxon>Tylenchomorpha</taxon>
        <taxon>Tylenchoidea</taxon>
        <taxon>Meloidogynidae</taxon>
        <taxon>Meloidogyninae</taxon>
        <taxon>Meloidogyne</taxon>
    </lineage>
</organism>
<feature type="compositionally biased region" description="Polar residues" evidence="1">
    <location>
        <begin position="49"/>
        <end position="62"/>
    </location>
</feature>
<keyword evidence="2" id="KW-1185">Reference proteome</keyword>
<sequence length="178" mass="19368">MRRGFEDERLMRKRFSASLMGIRGIKNNCKSNGNSSERSLKSTGKKSGDITTISSNNKIQYPSSSSARSASWCAEVSAEQMQKMKISSSGGDDSQEEGLTINSNSRICWSVSSIDGVTEIFYTPKNVPSNVPTLDGDEDKEIIPGPALTAIKLLLDSATTSGDEHLIQDEGKISYTFK</sequence>
<evidence type="ECO:0000313" key="3">
    <source>
        <dbReference type="WBParaSite" id="MhA1_Contig1140.frz3.gene21"/>
    </source>
</evidence>
<dbReference type="WBParaSite" id="MhA1_Contig1140.frz3.gene21">
    <property type="protein sequence ID" value="MhA1_Contig1140.frz3.gene21"/>
    <property type="gene ID" value="MhA1_Contig1140.frz3.gene21"/>
</dbReference>
<dbReference type="AlphaFoldDB" id="A0A1I8B0M9"/>
<protein>
    <submittedName>
        <fullName evidence="3">Uncharacterized protein</fullName>
    </submittedName>
</protein>